<comment type="subcellular location">
    <subcellularLocation>
        <location evidence="1">Cell envelope</location>
    </subcellularLocation>
</comment>
<evidence type="ECO:0000256" key="1">
    <source>
        <dbReference type="ARBA" id="ARBA00004196"/>
    </source>
</evidence>
<dbReference type="Proteomes" id="UP000322283">
    <property type="component" value="Unassembled WGS sequence"/>
</dbReference>
<evidence type="ECO:0000313" key="6">
    <source>
        <dbReference type="Proteomes" id="UP000322283"/>
    </source>
</evidence>
<dbReference type="AlphaFoldDB" id="A0AAC9MUV5"/>
<dbReference type="EMBL" id="VCDX01000002">
    <property type="protein sequence ID" value="TYL14285.1"/>
    <property type="molecule type" value="Genomic_DNA"/>
</dbReference>
<gene>
    <name evidence="3" type="ORF">Maut_01438</name>
    <name evidence="4" type="ORF">MTAT_05160</name>
</gene>
<sequence>MAITGRAFWGTTYQGKVARVAPAAVTRQSQQSSETTVEAVIALAGPAPLLKPGHSVDLKVTTASKPQTLTVPFEAVQEEKGQRYVYRIVDGWGLSYISCLPAFPSG</sequence>
<dbReference type="InterPro" id="IPR050465">
    <property type="entry name" value="UPF0194_transport"/>
</dbReference>
<evidence type="ECO:0000313" key="5">
    <source>
        <dbReference type="Proteomes" id="UP000094598"/>
    </source>
</evidence>
<dbReference type="GO" id="GO:0030313">
    <property type="term" value="C:cell envelope"/>
    <property type="evidence" value="ECO:0007669"/>
    <property type="project" value="UniProtKB-SubCell"/>
</dbReference>
<reference evidence="4 6" key="2">
    <citation type="submission" date="2019-05" db="EMBL/GenBank/DDBJ databases">
        <title>Genome sequence of Moorella thermoacetica ATCC 33924.</title>
        <authorList>
            <person name="Poehlein A."/>
            <person name="Bengelsdorf F.R."/>
            <person name="Duerre P."/>
            <person name="Daniel R."/>
        </authorList>
    </citation>
    <scope>NUCLEOTIDE SEQUENCE [LARGE SCALE GENOMIC DNA]</scope>
    <source>
        <strain evidence="4 6">ATCC 33924</strain>
    </source>
</reference>
<dbReference type="PANTHER" id="PTHR32347">
    <property type="entry name" value="EFFLUX SYSTEM COMPONENT YKNX-RELATED"/>
    <property type="match status" value="1"/>
</dbReference>
<protein>
    <submittedName>
        <fullName evidence="3">HlyD family secretion protein</fullName>
    </submittedName>
</protein>
<name>A0AAC9MUV5_NEOTH</name>
<evidence type="ECO:0000313" key="3">
    <source>
        <dbReference type="EMBL" id="AOQ23881.1"/>
    </source>
</evidence>
<reference evidence="3 5" key="1">
    <citation type="submission" date="2016-08" db="EMBL/GenBank/DDBJ databases">
        <title>Moorella thermoacetica DSM 103132.</title>
        <authorList>
            <person name="Jendresen C.B."/>
            <person name="Redl S.M."/>
            <person name="Jensen T.O."/>
            <person name="Nielsen A.T."/>
        </authorList>
    </citation>
    <scope>NUCLEOTIDE SEQUENCE [LARGE SCALE GENOMIC DNA]</scope>
    <source>
        <strain evidence="3 5">DSM 103132</strain>
    </source>
</reference>
<proteinExistence type="predicted"/>
<dbReference type="EMBL" id="CP017019">
    <property type="protein sequence ID" value="AOQ23881.1"/>
    <property type="molecule type" value="Genomic_DNA"/>
</dbReference>
<keyword evidence="6" id="KW-1185">Reference proteome</keyword>
<accession>A0AAC9MUV5</accession>
<dbReference type="RefSeq" id="WP_187422246.1">
    <property type="nucleotide sequence ID" value="NZ_VCDX01000002.1"/>
</dbReference>
<evidence type="ECO:0000313" key="4">
    <source>
        <dbReference type="EMBL" id="TYL14285.1"/>
    </source>
</evidence>
<keyword evidence="2" id="KW-0175">Coiled coil</keyword>
<dbReference type="Gene3D" id="2.40.30.170">
    <property type="match status" value="1"/>
</dbReference>
<evidence type="ECO:0000256" key="2">
    <source>
        <dbReference type="ARBA" id="ARBA00023054"/>
    </source>
</evidence>
<dbReference type="Proteomes" id="UP000094598">
    <property type="component" value="Chromosome"/>
</dbReference>
<organism evidence="3 5">
    <name type="scientific">Neomoorella thermoacetica</name>
    <name type="common">Clostridium thermoaceticum</name>
    <dbReference type="NCBI Taxonomy" id="1525"/>
    <lineage>
        <taxon>Bacteria</taxon>
        <taxon>Bacillati</taxon>
        <taxon>Bacillota</taxon>
        <taxon>Clostridia</taxon>
        <taxon>Neomoorellales</taxon>
        <taxon>Neomoorellaceae</taxon>
        <taxon>Neomoorella</taxon>
    </lineage>
</organism>